<dbReference type="AlphaFoldDB" id="A0A2M7TLV7"/>
<dbReference type="InterPro" id="IPR013538">
    <property type="entry name" value="ASHA1/2-like_C"/>
</dbReference>
<feature type="domain" description="Activator of Hsp90 ATPase homologue 1/2-like C-terminal" evidence="2">
    <location>
        <begin position="9"/>
        <end position="111"/>
    </location>
</feature>
<evidence type="ECO:0000313" key="3">
    <source>
        <dbReference type="EMBL" id="PIZ48131.1"/>
    </source>
</evidence>
<evidence type="ECO:0000313" key="4">
    <source>
        <dbReference type="Proteomes" id="UP000228920"/>
    </source>
</evidence>
<dbReference type="EMBL" id="PFNL01000012">
    <property type="protein sequence ID" value="PIZ48131.1"/>
    <property type="molecule type" value="Genomic_DNA"/>
</dbReference>
<sequence length="118" mass="13080">MIQQAYEIKATAGDVWEALTDPTTIQEWSGDIAVMGDGVGSTFDLWSGEIWGTNTAVETNKLLEQDWYGGDWDKPSKVTIELSESDGVTIVTLTHINVSSAEEENFKNGWRGFCFIPM</sequence>
<evidence type="ECO:0000256" key="1">
    <source>
        <dbReference type="ARBA" id="ARBA00006817"/>
    </source>
</evidence>
<gene>
    <name evidence="3" type="ORF">COY32_00520</name>
</gene>
<protein>
    <submittedName>
        <fullName evidence="3">ATPase</fullName>
    </submittedName>
</protein>
<dbReference type="Gene3D" id="3.30.530.20">
    <property type="match status" value="1"/>
</dbReference>
<dbReference type="Proteomes" id="UP000228920">
    <property type="component" value="Unassembled WGS sequence"/>
</dbReference>
<name>A0A2M7TLV7_UNCKA</name>
<proteinExistence type="inferred from homology"/>
<comment type="similarity">
    <text evidence="1">Belongs to the AHA1 family.</text>
</comment>
<comment type="caution">
    <text evidence="3">The sequence shown here is derived from an EMBL/GenBank/DDBJ whole genome shotgun (WGS) entry which is preliminary data.</text>
</comment>
<accession>A0A2M7TLV7</accession>
<reference evidence="4" key="1">
    <citation type="submission" date="2017-09" db="EMBL/GenBank/DDBJ databases">
        <title>Depth-based differentiation of microbial function through sediment-hosted aquifers and enrichment of novel symbionts in the deep terrestrial subsurface.</title>
        <authorList>
            <person name="Probst A.J."/>
            <person name="Ladd B."/>
            <person name="Jarett J.K."/>
            <person name="Geller-Mcgrath D.E."/>
            <person name="Sieber C.M.K."/>
            <person name="Emerson J.B."/>
            <person name="Anantharaman K."/>
            <person name="Thomas B.C."/>
            <person name="Malmstrom R."/>
            <person name="Stieglmeier M."/>
            <person name="Klingl A."/>
            <person name="Woyke T."/>
            <person name="Ryan C.M."/>
            <person name="Banfield J.F."/>
        </authorList>
    </citation>
    <scope>NUCLEOTIDE SEQUENCE [LARGE SCALE GENOMIC DNA]</scope>
</reference>
<organism evidence="3 4">
    <name type="scientific">candidate division WWE3 bacterium CG_4_10_14_0_2_um_filter_41_14</name>
    <dbReference type="NCBI Taxonomy" id="1975072"/>
    <lineage>
        <taxon>Bacteria</taxon>
        <taxon>Katanobacteria</taxon>
    </lineage>
</organism>
<evidence type="ECO:0000259" key="2">
    <source>
        <dbReference type="Pfam" id="PF08327"/>
    </source>
</evidence>
<dbReference type="InterPro" id="IPR023393">
    <property type="entry name" value="START-like_dom_sf"/>
</dbReference>
<dbReference type="SUPFAM" id="SSF55961">
    <property type="entry name" value="Bet v1-like"/>
    <property type="match status" value="1"/>
</dbReference>
<dbReference type="Pfam" id="PF08327">
    <property type="entry name" value="AHSA1"/>
    <property type="match status" value="1"/>
</dbReference>